<protein>
    <submittedName>
        <fullName evidence="2">Uncharacterized protein</fullName>
    </submittedName>
</protein>
<dbReference type="Gene3D" id="2.10.25.10">
    <property type="entry name" value="Laminin"/>
    <property type="match status" value="1"/>
</dbReference>
<comment type="caution">
    <text evidence="2">The sequence shown here is derived from an EMBL/GenBank/DDBJ whole genome shotgun (WGS) entry which is preliminary data.</text>
</comment>
<reference evidence="2 3" key="1">
    <citation type="journal article" date="2023" name="bioRxiv">
        <title>Conserved and derived expression patterns and positive selection on dental genes reveal complex evolutionary context of ever-growing rodent molars.</title>
        <authorList>
            <person name="Calamari Z.T."/>
            <person name="Song A."/>
            <person name="Cohen E."/>
            <person name="Akter M."/>
            <person name="Roy R.D."/>
            <person name="Hallikas O."/>
            <person name="Christensen M.M."/>
            <person name="Li P."/>
            <person name="Marangoni P."/>
            <person name="Jernvall J."/>
            <person name="Klein O.D."/>
        </authorList>
    </citation>
    <scope>NUCLEOTIDE SEQUENCE [LARGE SCALE GENOMIC DNA]</scope>
    <source>
        <strain evidence="2">V071</strain>
    </source>
</reference>
<evidence type="ECO:0000313" key="3">
    <source>
        <dbReference type="Proteomes" id="UP001488838"/>
    </source>
</evidence>
<dbReference type="AlphaFoldDB" id="A0AAW0HF24"/>
<keyword evidence="1" id="KW-1133">Transmembrane helix</keyword>
<accession>A0AAW0HF24</accession>
<dbReference type="Proteomes" id="UP001488838">
    <property type="component" value="Unassembled WGS sequence"/>
</dbReference>
<evidence type="ECO:0000313" key="2">
    <source>
        <dbReference type="EMBL" id="KAK7801504.1"/>
    </source>
</evidence>
<proteinExistence type="predicted"/>
<sequence>MCGCHQKYALHADGRTCIEKDEAAIERSQFNATSVADVDKRVKRRLLMGNTFLPLPLFSLPFWVCG</sequence>
<keyword evidence="1" id="KW-0812">Transmembrane</keyword>
<gene>
    <name evidence="2" type="ORF">U0070_010548</name>
</gene>
<feature type="transmembrane region" description="Helical" evidence="1">
    <location>
        <begin position="46"/>
        <end position="64"/>
    </location>
</feature>
<name>A0AAW0HF24_MYOGA</name>
<keyword evidence="3" id="KW-1185">Reference proteome</keyword>
<evidence type="ECO:0000256" key="1">
    <source>
        <dbReference type="SAM" id="Phobius"/>
    </source>
</evidence>
<organism evidence="2 3">
    <name type="scientific">Myodes glareolus</name>
    <name type="common">Bank vole</name>
    <name type="synonym">Clethrionomys glareolus</name>
    <dbReference type="NCBI Taxonomy" id="447135"/>
    <lineage>
        <taxon>Eukaryota</taxon>
        <taxon>Metazoa</taxon>
        <taxon>Chordata</taxon>
        <taxon>Craniata</taxon>
        <taxon>Vertebrata</taxon>
        <taxon>Euteleostomi</taxon>
        <taxon>Mammalia</taxon>
        <taxon>Eutheria</taxon>
        <taxon>Euarchontoglires</taxon>
        <taxon>Glires</taxon>
        <taxon>Rodentia</taxon>
        <taxon>Myomorpha</taxon>
        <taxon>Muroidea</taxon>
        <taxon>Cricetidae</taxon>
        <taxon>Arvicolinae</taxon>
        <taxon>Myodes</taxon>
    </lineage>
</organism>
<keyword evidence="1" id="KW-0472">Membrane</keyword>
<dbReference type="EMBL" id="JBBHLL010000499">
    <property type="protein sequence ID" value="KAK7801504.1"/>
    <property type="molecule type" value="Genomic_DNA"/>
</dbReference>